<comment type="caution">
    <text evidence="9">The sequence shown here is derived from an EMBL/GenBank/DDBJ whole genome shotgun (WGS) entry which is preliminary data.</text>
</comment>
<dbReference type="InterPro" id="IPR017900">
    <property type="entry name" value="4Fe4S_Fe_S_CS"/>
</dbReference>
<evidence type="ECO:0000256" key="1">
    <source>
        <dbReference type="ARBA" id="ARBA00022448"/>
    </source>
</evidence>
<dbReference type="InterPro" id="IPR037171">
    <property type="entry name" value="NagB/RpiA_transferase-like"/>
</dbReference>
<protein>
    <submittedName>
        <fullName evidence="9">L-lactate dehydrogenase complex protein LldF</fullName>
    </submittedName>
</protein>
<dbReference type="SUPFAM" id="SSF54862">
    <property type="entry name" value="4Fe-4S ferredoxins"/>
    <property type="match status" value="1"/>
</dbReference>
<sequence length="457" mass="51797">MSTKHSIAAARFIANRKQEAWHDETLWMVRVKRDKMSHSLPEWERLRELACDIKMYSNSHLDTLLEEFEKNAIANGAIVHWAKDAKEHNEIVEKILQQHNAHTLIKSKSMLTEECGMNEYLFSKGYDIVESDLGERILQWMHLHPSHIVMPAIHIKRQEVGEMMERVLGTEKGNSDPTYLTHAVRKNMREKFLTADVAMTGANFAVASTGEIVVCTNEGNADMGTSFPKVHIATFGMEKIVPNQEALGVFTRLLARSGTGQPITSYTSHYRKPQDGGEFHLIIVDNGRSDILAKPDHIRTLNCIRCGECMNTCPVYRRTGGYSYTYFIPGPIGINLGMLKNPEEYSDNVSACSLCLSCSNVCPVKIDLGEQIYRWRQDLDKIGKASSEKKVMSGGMKFLMERPALFNTALKFAPLVNKSPRFMIYNGLNAWGKGRELPTFAKESFNDMWKKNKIQKP</sequence>
<dbReference type="Pfam" id="PF11870">
    <property type="entry name" value="LutB_C"/>
    <property type="match status" value="1"/>
</dbReference>
<organism evidence="9 10">
    <name type="scientific">Parabacteroides faecis</name>
    <dbReference type="NCBI Taxonomy" id="1217282"/>
    <lineage>
        <taxon>Bacteria</taxon>
        <taxon>Pseudomonadati</taxon>
        <taxon>Bacteroidota</taxon>
        <taxon>Bacteroidia</taxon>
        <taxon>Bacteroidales</taxon>
        <taxon>Tannerellaceae</taxon>
        <taxon>Parabacteroides</taxon>
    </lineage>
</organism>
<dbReference type="InterPro" id="IPR017896">
    <property type="entry name" value="4Fe4S_Fe-S-bd"/>
</dbReference>
<name>A0ABR6KT14_9BACT</name>
<dbReference type="Gene3D" id="1.10.1060.10">
    <property type="entry name" value="Alpha-helical ferredoxin"/>
    <property type="match status" value="1"/>
</dbReference>
<dbReference type="Pfam" id="PF02589">
    <property type="entry name" value="LUD_dom"/>
    <property type="match status" value="1"/>
</dbReference>
<dbReference type="RefSeq" id="WP_183671798.1">
    <property type="nucleotide sequence ID" value="NZ_BMPB01000011.1"/>
</dbReference>
<dbReference type="PANTHER" id="PTHR47153:SF2">
    <property type="entry name" value="LACTATE UTILIZATION PROTEIN B"/>
    <property type="match status" value="1"/>
</dbReference>
<evidence type="ECO:0000313" key="9">
    <source>
        <dbReference type="EMBL" id="MBB4623938.1"/>
    </source>
</evidence>
<dbReference type="Pfam" id="PF13183">
    <property type="entry name" value="Fer4_8"/>
    <property type="match status" value="1"/>
</dbReference>
<dbReference type="InterPro" id="IPR024185">
    <property type="entry name" value="FTHF_cligase-like_sf"/>
</dbReference>
<keyword evidence="10" id="KW-1185">Reference proteome</keyword>
<keyword evidence="2" id="KW-0004">4Fe-4S</keyword>
<keyword evidence="1" id="KW-0813">Transport</keyword>
<evidence type="ECO:0000256" key="2">
    <source>
        <dbReference type="ARBA" id="ARBA00022485"/>
    </source>
</evidence>
<evidence type="ECO:0000259" key="8">
    <source>
        <dbReference type="PROSITE" id="PS51379"/>
    </source>
</evidence>
<dbReference type="EMBL" id="JACHOC010000008">
    <property type="protein sequence ID" value="MBB4623938.1"/>
    <property type="molecule type" value="Genomic_DNA"/>
</dbReference>
<feature type="domain" description="4Fe-4S ferredoxin-type" evidence="8">
    <location>
        <begin position="342"/>
        <end position="371"/>
    </location>
</feature>
<gene>
    <name evidence="9" type="ORF">GGQ57_003862</name>
</gene>
<evidence type="ECO:0000313" key="10">
    <source>
        <dbReference type="Proteomes" id="UP000533637"/>
    </source>
</evidence>
<evidence type="ECO:0000256" key="7">
    <source>
        <dbReference type="ARBA" id="ARBA00023014"/>
    </source>
</evidence>
<dbReference type="PROSITE" id="PS00198">
    <property type="entry name" value="4FE4S_FER_1"/>
    <property type="match status" value="1"/>
</dbReference>
<keyword evidence="4" id="KW-0677">Repeat</keyword>
<evidence type="ECO:0000256" key="6">
    <source>
        <dbReference type="ARBA" id="ARBA00023004"/>
    </source>
</evidence>
<keyword evidence="7" id="KW-0411">Iron-sulfur</keyword>
<dbReference type="InterPro" id="IPR024569">
    <property type="entry name" value="LutB_C"/>
</dbReference>
<dbReference type="InterPro" id="IPR004452">
    <property type="entry name" value="LutB/LldF"/>
</dbReference>
<keyword evidence="3" id="KW-0479">Metal-binding</keyword>
<dbReference type="InterPro" id="IPR009051">
    <property type="entry name" value="Helical_ferredxn"/>
</dbReference>
<accession>A0ABR6KT14</accession>
<evidence type="ECO:0000256" key="3">
    <source>
        <dbReference type="ARBA" id="ARBA00022723"/>
    </source>
</evidence>
<evidence type="ECO:0000256" key="5">
    <source>
        <dbReference type="ARBA" id="ARBA00022982"/>
    </source>
</evidence>
<evidence type="ECO:0000256" key="4">
    <source>
        <dbReference type="ARBA" id="ARBA00022737"/>
    </source>
</evidence>
<dbReference type="Proteomes" id="UP000533637">
    <property type="component" value="Unassembled WGS sequence"/>
</dbReference>
<dbReference type="PROSITE" id="PS51379">
    <property type="entry name" value="4FE4S_FER_2"/>
    <property type="match status" value="2"/>
</dbReference>
<dbReference type="InterPro" id="IPR003741">
    <property type="entry name" value="LUD_dom"/>
</dbReference>
<keyword evidence="6" id="KW-0408">Iron</keyword>
<dbReference type="Gene3D" id="3.40.50.10420">
    <property type="entry name" value="NagB/RpiA/CoA transferase-like"/>
    <property type="match status" value="1"/>
</dbReference>
<reference evidence="9 10" key="1">
    <citation type="submission" date="2020-08" db="EMBL/GenBank/DDBJ databases">
        <title>Genomic Encyclopedia of Type Strains, Phase IV (KMG-IV): sequencing the most valuable type-strain genomes for metagenomic binning, comparative biology and taxonomic classification.</title>
        <authorList>
            <person name="Goeker M."/>
        </authorList>
    </citation>
    <scope>NUCLEOTIDE SEQUENCE [LARGE SCALE GENOMIC DNA]</scope>
    <source>
        <strain evidence="9 10">DSM 102983</strain>
    </source>
</reference>
<proteinExistence type="predicted"/>
<feature type="domain" description="4Fe-4S ferredoxin-type" evidence="8">
    <location>
        <begin position="294"/>
        <end position="315"/>
    </location>
</feature>
<keyword evidence="5" id="KW-0249">Electron transport</keyword>
<dbReference type="SUPFAM" id="SSF100950">
    <property type="entry name" value="NagB/RpiA/CoA transferase-like"/>
    <property type="match status" value="1"/>
</dbReference>
<dbReference type="PANTHER" id="PTHR47153">
    <property type="entry name" value="LACTATE UTILIZATION PROTEIN B"/>
    <property type="match status" value="1"/>
</dbReference>